<name>A0A9W6W3P0_9ACTN</name>
<proteinExistence type="inferred from homology"/>
<dbReference type="AlphaFoldDB" id="A0A9W6W3P0"/>
<protein>
    <recommendedName>
        <fullName evidence="5">PemK-like, MazF-like toxin of type II toxin-antitoxin system</fullName>
    </recommendedName>
</protein>
<dbReference type="Gene3D" id="2.30.30.110">
    <property type="match status" value="1"/>
</dbReference>
<dbReference type="Pfam" id="PF02452">
    <property type="entry name" value="PemK_toxin"/>
    <property type="match status" value="1"/>
</dbReference>
<keyword evidence="4" id="KW-1185">Reference proteome</keyword>
<sequence>MFSRFSETAGVVGAVLALAAVVLGVLWVSGNSRRSHLLPHPPDPTWADRPAPGEIWWARVAFRDGTGYKDRPCLIIRTHADHVVALPVTSRDYGYDARYQEIYQTRDWDKRAKSNSYVKLTERVDLTSEDVLRRAGVCSRRTWAVVQERHKTGWVVDVVRRPRRSVRSPFKP</sequence>
<dbReference type="InterPro" id="IPR011067">
    <property type="entry name" value="Plasmid_toxin/cell-grow_inhib"/>
</dbReference>
<comment type="caution">
    <text evidence="3">The sequence shown here is derived from an EMBL/GenBank/DDBJ whole genome shotgun (WGS) entry which is preliminary data.</text>
</comment>
<dbReference type="RefSeq" id="WP_285663524.1">
    <property type="nucleotide sequence ID" value="NZ_BSTX01000002.1"/>
</dbReference>
<dbReference type="Proteomes" id="UP001165079">
    <property type="component" value="Unassembled WGS sequence"/>
</dbReference>
<evidence type="ECO:0000256" key="2">
    <source>
        <dbReference type="ARBA" id="ARBA00022649"/>
    </source>
</evidence>
<gene>
    <name evidence="3" type="ORF">Afil01_31740</name>
</gene>
<dbReference type="InterPro" id="IPR003477">
    <property type="entry name" value="PemK-like"/>
</dbReference>
<evidence type="ECO:0000313" key="4">
    <source>
        <dbReference type="Proteomes" id="UP001165079"/>
    </source>
</evidence>
<keyword evidence="2" id="KW-1277">Toxin-antitoxin system</keyword>
<reference evidence="3" key="1">
    <citation type="submission" date="2023-03" db="EMBL/GenBank/DDBJ databases">
        <title>Actinorhabdospora filicis NBRC 111898.</title>
        <authorList>
            <person name="Ichikawa N."/>
            <person name="Sato H."/>
            <person name="Tonouchi N."/>
        </authorList>
    </citation>
    <scope>NUCLEOTIDE SEQUENCE</scope>
    <source>
        <strain evidence="3">NBRC 111898</strain>
    </source>
</reference>
<comment type="similarity">
    <text evidence="1">Belongs to the PemK/MazF family.</text>
</comment>
<evidence type="ECO:0000256" key="1">
    <source>
        <dbReference type="ARBA" id="ARBA00007521"/>
    </source>
</evidence>
<organism evidence="3 4">
    <name type="scientific">Actinorhabdospora filicis</name>
    <dbReference type="NCBI Taxonomy" id="1785913"/>
    <lineage>
        <taxon>Bacteria</taxon>
        <taxon>Bacillati</taxon>
        <taxon>Actinomycetota</taxon>
        <taxon>Actinomycetes</taxon>
        <taxon>Micromonosporales</taxon>
        <taxon>Micromonosporaceae</taxon>
        <taxon>Actinorhabdospora</taxon>
    </lineage>
</organism>
<accession>A0A9W6W3P0</accession>
<dbReference type="GO" id="GO:0003677">
    <property type="term" value="F:DNA binding"/>
    <property type="evidence" value="ECO:0007669"/>
    <property type="project" value="InterPro"/>
</dbReference>
<evidence type="ECO:0000313" key="3">
    <source>
        <dbReference type="EMBL" id="GLZ78367.1"/>
    </source>
</evidence>
<dbReference type="EMBL" id="BSTX01000002">
    <property type="protein sequence ID" value="GLZ78367.1"/>
    <property type="molecule type" value="Genomic_DNA"/>
</dbReference>
<dbReference type="SUPFAM" id="SSF50118">
    <property type="entry name" value="Cell growth inhibitor/plasmid maintenance toxic component"/>
    <property type="match status" value="1"/>
</dbReference>
<evidence type="ECO:0008006" key="5">
    <source>
        <dbReference type="Google" id="ProtNLM"/>
    </source>
</evidence>